<evidence type="ECO:0000313" key="2">
    <source>
        <dbReference type="WBParaSite" id="BXY_1452100.1"/>
    </source>
</evidence>
<reference evidence="2" key="1">
    <citation type="submission" date="2016-11" db="UniProtKB">
        <authorList>
            <consortium name="WormBaseParasite"/>
        </authorList>
    </citation>
    <scope>IDENTIFICATION</scope>
</reference>
<sequence>MAQQAPQNSKIWRVIRPENGQSGHRIEWDSLRVVKIPFLCKFQAVLVQKINFLCVLIPPSGRFVDHLAGHGGGSDSSAFEFAVDVQRGIRGFAA</sequence>
<dbReference type="AlphaFoldDB" id="A0A1I7SN83"/>
<name>A0A1I7SN83_BURXY</name>
<accession>A0A1I7SN83</accession>
<evidence type="ECO:0000313" key="1">
    <source>
        <dbReference type="Proteomes" id="UP000095284"/>
    </source>
</evidence>
<proteinExistence type="predicted"/>
<dbReference type="Proteomes" id="UP000095284">
    <property type="component" value="Unplaced"/>
</dbReference>
<organism evidence="1 2">
    <name type="scientific">Bursaphelenchus xylophilus</name>
    <name type="common">Pinewood nematode worm</name>
    <name type="synonym">Aphelenchoides xylophilus</name>
    <dbReference type="NCBI Taxonomy" id="6326"/>
    <lineage>
        <taxon>Eukaryota</taxon>
        <taxon>Metazoa</taxon>
        <taxon>Ecdysozoa</taxon>
        <taxon>Nematoda</taxon>
        <taxon>Chromadorea</taxon>
        <taxon>Rhabditida</taxon>
        <taxon>Tylenchina</taxon>
        <taxon>Tylenchomorpha</taxon>
        <taxon>Aphelenchoidea</taxon>
        <taxon>Aphelenchoididae</taxon>
        <taxon>Bursaphelenchus</taxon>
    </lineage>
</organism>
<protein>
    <submittedName>
        <fullName evidence="2">Uncharacterized protein</fullName>
    </submittedName>
</protein>
<dbReference type="WBParaSite" id="BXY_1452100.1">
    <property type="protein sequence ID" value="BXY_1452100.1"/>
    <property type="gene ID" value="BXY_1452100"/>
</dbReference>